<dbReference type="AlphaFoldDB" id="A0A3P6AFY4"/>
<evidence type="ECO:0000313" key="1">
    <source>
        <dbReference type="EMBL" id="VDC90627.1"/>
    </source>
</evidence>
<accession>A0A3P6AFY4</accession>
<dbReference type="EMBL" id="LR031573">
    <property type="protein sequence ID" value="VDC90627.1"/>
    <property type="molecule type" value="Genomic_DNA"/>
</dbReference>
<name>A0A3P6AFY4_BRACM</name>
<organism evidence="1">
    <name type="scientific">Brassica campestris</name>
    <name type="common">Field mustard</name>
    <dbReference type="NCBI Taxonomy" id="3711"/>
    <lineage>
        <taxon>Eukaryota</taxon>
        <taxon>Viridiplantae</taxon>
        <taxon>Streptophyta</taxon>
        <taxon>Embryophyta</taxon>
        <taxon>Tracheophyta</taxon>
        <taxon>Spermatophyta</taxon>
        <taxon>Magnoliopsida</taxon>
        <taxon>eudicotyledons</taxon>
        <taxon>Gunneridae</taxon>
        <taxon>Pentapetalae</taxon>
        <taxon>rosids</taxon>
        <taxon>malvids</taxon>
        <taxon>Brassicales</taxon>
        <taxon>Brassicaceae</taxon>
        <taxon>Brassiceae</taxon>
        <taxon>Brassica</taxon>
    </lineage>
</organism>
<sequence>MHFFLSIIAKQFVLLTDLKSRRCSSTSLRLLRSVKP</sequence>
<reference evidence="1" key="1">
    <citation type="submission" date="2018-11" db="EMBL/GenBank/DDBJ databases">
        <authorList>
            <consortium name="Genoscope - CEA"/>
            <person name="William W."/>
        </authorList>
    </citation>
    <scope>NUCLEOTIDE SEQUENCE</scope>
</reference>
<protein>
    <submittedName>
        <fullName evidence="1">Uncharacterized protein</fullName>
    </submittedName>
</protein>
<proteinExistence type="predicted"/>
<gene>
    <name evidence="1" type="ORF">BRAA02T07916Z</name>
</gene>